<evidence type="ECO:0000313" key="1">
    <source>
        <dbReference type="Proteomes" id="UP000887540"/>
    </source>
</evidence>
<organism evidence="1 2">
    <name type="scientific">Acrobeloides nanus</name>
    <dbReference type="NCBI Taxonomy" id="290746"/>
    <lineage>
        <taxon>Eukaryota</taxon>
        <taxon>Metazoa</taxon>
        <taxon>Ecdysozoa</taxon>
        <taxon>Nematoda</taxon>
        <taxon>Chromadorea</taxon>
        <taxon>Rhabditida</taxon>
        <taxon>Tylenchina</taxon>
        <taxon>Cephalobomorpha</taxon>
        <taxon>Cephaloboidea</taxon>
        <taxon>Cephalobidae</taxon>
        <taxon>Acrobeloides</taxon>
    </lineage>
</organism>
<dbReference type="Proteomes" id="UP000887540">
    <property type="component" value="Unplaced"/>
</dbReference>
<sequence>MRLLSEDSNEKFIDTFTREGICYGLVIFLKQYSMVARIILINYVGEPTDELKLLQQYETIMKSLGKWYILSSNQSLEDLSDELSICMNSKHGVSKFHTSTNKSNDY</sequence>
<dbReference type="WBParaSite" id="ACRNAN_scaffold5126.g16844.t1">
    <property type="protein sequence ID" value="ACRNAN_scaffold5126.g16844.t1"/>
    <property type="gene ID" value="ACRNAN_scaffold5126.g16844"/>
</dbReference>
<accession>A0A914E1G6</accession>
<evidence type="ECO:0000313" key="2">
    <source>
        <dbReference type="WBParaSite" id="ACRNAN_scaffold5126.g16844.t1"/>
    </source>
</evidence>
<reference evidence="2" key="1">
    <citation type="submission" date="2022-11" db="UniProtKB">
        <authorList>
            <consortium name="WormBaseParasite"/>
        </authorList>
    </citation>
    <scope>IDENTIFICATION</scope>
</reference>
<keyword evidence="1" id="KW-1185">Reference proteome</keyword>
<proteinExistence type="predicted"/>
<dbReference type="AlphaFoldDB" id="A0A914E1G6"/>
<protein>
    <submittedName>
        <fullName evidence="2">Uncharacterized protein</fullName>
    </submittedName>
</protein>
<name>A0A914E1G6_9BILA</name>